<keyword evidence="2 4" id="KW-0479">Metal-binding</keyword>
<dbReference type="Pfam" id="PF00131">
    <property type="entry name" value="Metallothio"/>
    <property type="match status" value="1"/>
</dbReference>
<dbReference type="GO" id="GO:0046872">
    <property type="term" value="F:metal ion binding"/>
    <property type="evidence" value="ECO:0007669"/>
    <property type="project" value="UniProtKB-KW"/>
</dbReference>
<reference evidence="6" key="2">
    <citation type="journal article" date="2007" name="PLoS Biol.">
        <title>Survey sequencing and comparative analysis of the elephant shark (Callorhinchus milii) genome.</title>
        <authorList>
            <person name="Venkatesh B."/>
            <person name="Kirkness E.F."/>
            <person name="Loh Y.H."/>
            <person name="Halpern A.L."/>
            <person name="Lee A.P."/>
            <person name="Johnson J."/>
            <person name="Dandona N."/>
            <person name="Viswanathan L.D."/>
            <person name="Tay A."/>
            <person name="Venter J.C."/>
            <person name="Strausberg R.L."/>
            <person name="Brenner S."/>
        </authorList>
    </citation>
    <scope>NUCLEOTIDE SEQUENCE [LARGE SCALE GENOMIC DNA]</scope>
</reference>
<dbReference type="AlphaFoldDB" id="A0A4W3IAU9"/>
<proteinExistence type="inferred from homology"/>
<evidence type="ECO:0000256" key="4">
    <source>
        <dbReference type="RuleBase" id="RU000621"/>
    </source>
</evidence>
<dbReference type="InParanoid" id="A0A4W3IAU9"/>
<dbReference type="FunCoup" id="A0A4W3IAU9">
    <property type="interactions" value="6"/>
</dbReference>
<accession>A0A4W3IAU9</accession>
<evidence type="ECO:0000256" key="2">
    <source>
        <dbReference type="ARBA" id="ARBA00022723"/>
    </source>
</evidence>
<evidence type="ECO:0000256" key="3">
    <source>
        <dbReference type="ARBA" id="ARBA00022851"/>
    </source>
</evidence>
<evidence type="ECO:0000313" key="6">
    <source>
        <dbReference type="Proteomes" id="UP000314986"/>
    </source>
</evidence>
<dbReference type="Ensembl" id="ENSCMIT00000027740.1">
    <property type="protein sequence ID" value="ENSCMIP00000027304.1"/>
    <property type="gene ID" value="ENSCMIG00000011893.1"/>
</dbReference>
<reference evidence="5" key="4">
    <citation type="submission" date="2025-08" db="UniProtKB">
        <authorList>
            <consortium name="Ensembl"/>
        </authorList>
    </citation>
    <scope>IDENTIFICATION</scope>
</reference>
<keyword evidence="6" id="KW-1185">Reference proteome</keyword>
<dbReference type="OMA" id="CACTNCK"/>
<reference evidence="6" key="1">
    <citation type="journal article" date="2006" name="Science">
        <title>Ancient noncoding elements conserved in the human genome.</title>
        <authorList>
            <person name="Venkatesh B."/>
            <person name="Kirkness E.F."/>
            <person name="Loh Y.H."/>
            <person name="Halpern A.L."/>
            <person name="Lee A.P."/>
            <person name="Johnson J."/>
            <person name="Dandona N."/>
            <person name="Viswanathan L.D."/>
            <person name="Tay A."/>
            <person name="Venter J.C."/>
            <person name="Strausberg R.L."/>
            <person name="Brenner S."/>
        </authorList>
    </citation>
    <scope>NUCLEOTIDE SEQUENCE [LARGE SCALE GENOMIC DNA]</scope>
</reference>
<organism evidence="5 6">
    <name type="scientific">Callorhinchus milii</name>
    <name type="common">Ghost shark</name>
    <dbReference type="NCBI Taxonomy" id="7868"/>
    <lineage>
        <taxon>Eukaryota</taxon>
        <taxon>Metazoa</taxon>
        <taxon>Chordata</taxon>
        <taxon>Craniata</taxon>
        <taxon>Vertebrata</taxon>
        <taxon>Chondrichthyes</taxon>
        <taxon>Holocephali</taxon>
        <taxon>Chimaeriformes</taxon>
        <taxon>Callorhinchidae</taxon>
        <taxon>Callorhinchus</taxon>
    </lineage>
</organism>
<dbReference type="Proteomes" id="UP000314986">
    <property type="component" value="Unassembled WGS sequence"/>
</dbReference>
<dbReference type="SUPFAM" id="SSF57868">
    <property type="entry name" value="Metallothionein"/>
    <property type="match status" value="1"/>
</dbReference>
<dbReference type="InterPro" id="IPR017854">
    <property type="entry name" value="Metalthion_dom_sf"/>
</dbReference>
<dbReference type="Gene3D" id="4.10.10.10">
    <property type="entry name" value="Metallothionein Isoform II"/>
    <property type="match status" value="1"/>
</dbReference>
<comment type="function">
    <text evidence="4">Metallothioneins have a high content of cysteine residues that bind various heavy metals.</text>
</comment>
<name>A0A4W3IAU9_CALMI</name>
<keyword evidence="3 4" id="KW-0480">Metal-thiolate cluster</keyword>
<comment type="similarity">
    <text evidence="1 4">Belongs to the metallothionein superfamily. Type 1 family.</text>
</comment>
<evidence type="ECO:0000313" key="5">
    <source>
        <dbReference type="Ensembl" id="ENSCMIP00000027304.1"/>
    </source>
</evidence>
<dbReference type="InterPro" id="IPR000006">
    <property type="entry name" value="Metalthion_vert"/>
</dbReference>
<dbReference type="InterPro" id="IPR023587">
    <property type="entry name" value="Metalthion_dom_sf_vert"/>
</dbReference>
<sequence length="58" mass="6049">TDCCSCDKLCRCSDCRCSKNKAGICRKSCCSCCPAGCVKCADGCVCKEKTGDKCSCCA</sequence>
<protein>
    <recommendedName>
        <fullName evidence="4">Metallothionein</fullName>
    </recommendedName>
</protein>
<reference evidence="6" key="3">
    <citation type="journal article" date="2014" name="Nature">
        <title>Elephant shark genome provides unique insights into gnathostome evolution.</title>
        <authorList>
            <consortium name="International Elephant Shark Genome Sequencing Consortium"/>
            <person name="Venkatesh B."/>
            <person name="Lee A.P."/>
            <person name="Ravi V."/>
            <person name="Maurya A.K."/>
            <person name="Lian M.M."/>
            <person name="Swann J.B."/>
            <person name="Ohta Y."/>
            <person name="Flajnik M.F."/>
            <person name="Sutoh Y."/>
            <person name="Kasahara M."/>
            <person name="Hoon S."/>
            <person name="Gangu V."/>
            <person name="Roy S.W."/>
            <person name="Irimia M."/>
            <person name="Korzh V."/>
            <person name="Kondrychyn I."/>
            <person name="Lim Z.W."/>
            <person name="Tay B.H."/>
            <person name="Tohari S."/>
            <person name="Kong K.W."/>
            <person name="Ho S."/>
            <person name="Lorente-Galdos B."/>
            <person name="Quilez J."/>
            <person name="Marques-Bonet T."/>
            <person name="Raney B.J."/>
            <person name="Ingham P.W."/>
            <person name="Tay A."/>
            <person name="Hillier L.W."/>
            <person name="Minx P."/>
            <person name="Boehm T."/>
            <person name="Wilson R.K."/>
            <person name="Brenner S."/>
            <person name="Warren W.C."/>
        </authorList>
    </citation>
    <scope>NUCLEOTIDE SEQUENCE [LARGE SCALE GENOMIC DNA]</scope>
</reference>
<evidence type="ECO:0000256" key="1">
    <source>
        <dbReference type="ARBA" id="ARBA00007283"/>
    </source>
</evidence>
<reference evidence="5" key="5">
    <citation type="submission" date="2025-09" db="UniProtKB">
        <authorList>
            <consortium name="Ensembl"/>
        </authorList>
    </citation>
    <scope>IDENTIFICATION</scope>
</reference>